<dbReference type="KEGG" id="srt:Srot_2358"/>
<accession>D6ZAS0</accession>
<protein>
    <recommendedName>
        <fullName evidence="2">Plasmid pRiA4b Orf3-like domain-containing protein</fullName>
    </recommendedName>
</protein>
<dbReference type="InterPro" id="IPR024047">
    <property type="entry name" value="MM3350-like_sf"/>
</dbReference>
<evidence type="ECO:0000256" key="1">
    <source>
        <dbReference type="SAM" id="MobiDB-lite"/>
    </source>
</evidence>
<evidence type="ECO:0000313" key="3">
    <source>
        <dbReference type="EMBL" id="ADG98806.1"/>
    </source>
</evidence>
<sequence>MARTWLSIQVTLVEGRGEFYWPRPGRVFAAARSHTFLQLAQSVDLAFARWDRGHLHAFDLQDGTRIGVPEADVFAEGLLDGEAVKLSRLALGERFAYEFDFGDRWTHLCEVAPEKIDPLDEFATTPLSPAPYWGWGEIPDQYGRRFDSDDGESKIPPDPERKDLPPLRPWWGDQRRSKRR</sequence>
<feature type="region of interest" description="Disordered" evidence="1">
    <location>
        <begin position="141"/>
        <end position="180"/>
    </location>
</feature>
<evidence type="ECO:0000259" key="2">
    <source>
        <dbReference type="Pfam" id="PF07929"/>
    </source>
</evidence>
<dbReference type="HOGENOM" id="CLU_1494616_0_0_11"/>
<dbReference type="AlphaFoldDB" id="D6ZAS0"/>
<gene>
    <name evidence="3" type="ordered locus">Srot_2358</name>
</gene>
<dbReference type="eggNOG" id="ENOG5032RN5">
    <property type="taxonomic scope" value="Bacteria"/>
</dbReference>
<dbReference type="Pfam" id="PF07929">
    <property type="entry name" value="PRiA4_ORF3"/>
    <property type="match status" value="1"/>
</dbReference>
<organism evidence="3 4">
    <name type="scientific">Segniliparus rotundus (strain ATCC BAA-972 / CDC 1076 / CIP 108378 / DSM 44985 / JCM 13578)</name>
    <dbReference type="NCBI Taxonomy" id="640132"/>
    <lineage>
        <taxon>Bacteria</taxon>
        <taxon>Bacillati</taxon>
        <taxon>Actinomycetota</taxon>
        <taxon>Actinomycetes</taxon>
        <taxon>Mycobacteriales</taxon>
        <taxon>Segniliparaceae</taxon>
        <taxon>Segniliparus</taxon>
    </lineage>
</organism>
<keyword evidence="4" id="KW-1185">Reference proteome</keyword>
<dbReference type="STRING" id="640132.Srot_2358"/>
<dbReference type="OrthoDB" id="9816539at2"/>
<reference evidence="3 4" key="1">
    <citation type="journal article" date="2010" name="Stand. Genomic Sci.">
        <title>Complete genome sequence of Segniliparus rotundus type strain (CDC 1076).</title>
        <authorList>
            <person name="Sikorski J."/>
            <person name="Lapidus A."/>
            <person name="Copeland A."/>
            <person name="Misra M."/>
            <person name="Glavina Del Rio T."/>
            <person name="Nolan M."/>
            <person name="Lucas S."/>
            <person name="Chen F."/>
            <person name="Tice H."/>
            <person name="Cheng J.F."/>
            <person name="Jando M."/>
            <person name="Schneider S."/>
            <person name="Bruce D."/>
            <person name="Goodwin L."/>
            <person name="Pitluck S."/>
            <person name="Liolios K."/>
            <person name="Mikhailova N."/>
            <person name="Pati A."/>
            <person name="Ivanova N."/>
            <person name="Mavromatis K."/>
            <person name="Chen A."/>
            <person name="Palaniappan K."/>
            <person name="Chertkov O."/>
            <person name="Land M."/>
            <person name="Hauser L."/>
            <person name="Chang Y.J."/>
            <person name="Jeffries C.D."/>
            <person name="Brettin T."/>
            <person name="Detter J.C."/>
            <person name="Han C."/>
            <person name="Rohde M."/>
            <person name="Goker M."/>
            <person name="Bristow J."/>
            <person name="Eisen J.A."/>
            <person name="Markowitz V."/>
            <person name="Hugenholtz P."/>
            <person name="Kyrpides N.C."/>
            <person name="Klenk H.P."/>
        </authorList>
    </citation>
    <scope>NUCLEOTIDE SEQUENCE [LARGE SCALE GENOMIC DNA]</scope>
    <source>
        <strain evidence="4">ATCC BAA-972 / CDC 1076 / CIP 108378 / DSM 44985 / JCM 13578</strain>
    </source>
</reference>
<dbReference type="Proteomes" id="UP000002247">
    <property type="component" value="Chromosome"/>
</dbReference>
<proteinExistence type="predicted"/>
<dbReference type="EMBL" id="CP001958">
    <property type="protein sequence ID" value="ADG98806.1"/>
    <property type="molecule type" value="Genomic_DNA"/>
</dbReference>
<feature type="domain" description="Plasmid pRiA4b Orf3-like" evidence="2">
    <location>
        <begin position="28"/>
        <end position="112"/>
    </location>
</feature>
<dbReference type="RefSeq" id="WP_013139256.1">
    <property type="nucleotide sequence ID" value="NC_014168.1"/>
</dbReference>
<dbReference type="InterPro" id="IPR012912">
    <property type="entry name" value="Plasmid_pRiA4b_Orf3-like"/>
</dbReference>
<dbReference type="Gene3D" id="3.10.290.30">
    <property type="entry name" value="MM3350-like"/>
    <property type="match status" value="1"/>
</dbReference>
<dbReference type="SUPFAM" id="SSF159941">
    <property type="entry name" value="MM3350-like"/>
    <property type="match status" value="1"/>
</dbReference>
<feature type="compositionally biased region" description="Basic and acidic residues" evidence="1">
    <location>
        <begin position="142"/>
        <end position="165"/>
    </location>
</feature>
<evidence type="ECO:0000313" key="4">
    <source>
        <dbReference type="Proteomes" id="UP000002247"/>
    </source>
</evidence>
<name>D6ZAS0_SEGRD</name>